<dbReference type="InterPro" id="IPR006785">
    <property type="entry name" value="Pex14_N"/>
</dbReference>
<evidence type="ECO:0000313" key="4">
    <source>
        <dbReference type="Proteomes" id="UP000076532"/>
    </source>
</evidence>
<dbReference type="Pfam" id="PF04695">
    <property type="entry name" value="Pex14_N"/>
    <property type="match status" value="1"/>
</dbReference>
<proteinExistence type="predicted"/>
<name>A0A166ITX5_9AGAM</name>
<organism evidence="3 4">
    <name type="scientific">Athelia psychrophila</name>
    <dbReference type="NCBI Taxonomy" id="1759441"/>
    <lineage>
        <taxon>Eukaryota</taxon>
        <taxon>Fungi</taxon>
        <taxon>Dikarya</taxon>
        <taxon>Basidiomycota</taxon>
        <taxon>Agaricomycotina</taxon>
        <taxon>Agaricomycetes</taxon>
        <taxon>Agaricomycetidae</taxon>
        <taxon>Atheliales</taxon>
        <taxon>Atheliaceae</taxon>
        <taxon>Athelia</taxon>
    </lineage>
</organism>
<evidence type="ECO:0000256" key="1">
    <source>
        <dbReference type="SAM" id="MobiDB-lite"/>
    </source>
</evidence>
<dbReference type="Proteomes" id="UP000076532">
    <property type="component" value="Unassembled WGS sequence"/>
</dbReference>
<dbReference type="InterPro" id="IPR036388">
    <property type="entry name" value="WH-like_DNA-bd_sf"/>
</dbReference>
<feature type="region of interest" description="Disordered" evidence="1">
    <location>
        <begin position="1"/>
        <end position="47"/>
    </location>
</feature>
<dbReference type="AlphaFoldDB" id="A0A166ITX5"/>
<protein>
    <recommendedName>
        <fullName evidence="2">Peroxisome membrane anchor protein Pex14p N-terminal domain-containing protein</fullName>
    </recommendedName>
</protein>
<dbReference type="STRING" id="436010.A0A166ITX5"/>
<dbReference type="OrthoDB" id="441517at2759"/>
<sequence>MANEDDTRIPSETSETIHQSAAEASASSQPSDQPDVSTPAPATTDHPESRAALIERAKLFLVSPQIRHEDLAAKRRFLVEKGLSDDEIGGLLQELPIEAPIIPPRTYPQPPPSNLPNLLLGLARIITWVLGGSAVTLMLYYRYILPLLSRSLQARVSIKVHQKDLLSRLTTSIQALKDTQSETFAILPKPQPFQENVVYKNCHNLEQILAAGGETPQDVPPFSVLRCALEEFEAQDTEASTEALFEMMASKLPWLQSEDGSKHQDELWKTLSSNPAFSYTDTEKTSIWKYTPPSPPSPPPLITSLAALRSAMPTPQPEKPSASQHALQTISEFTGYLTTQIYSMPTYRTPGFGASHALKPEEEELRKEIRALKGLVLNRRSFMGALPSRSNSTPPIRPS</sequence>
<accession>A0A166ITX5</accession>
<gene>
    <name evidence="3" type="ORF">FIBSPDRAFT_919935</name>
</gene>
<feature type="domain" description="Peroxisome membrane anchor protein Pex14p N-terminal" evidence="2">
    <location>
        <begin position="50"/>
        <end position="94"/>
    </location>
</feature>
<evidence type="ECO:0000313" key="3">
    <source>
        <dbReference type="EMBL" id="KZP20165.1"/>
    </source>
</evidence>
<evidence type="ECO:0000259" key="2">
    <source>
        <dbReference type="Pfam" id="PF04695"/>
    </source>
</evidence>
<keyword evidence="4" id="KW-1185">Reference proteome</keyword>
<feature type="compositionally biased region" description="Polar residues" evidence="1">
    <location>
        <begin position="10"/>
        <end position="19"/>
    </location>
</feature>
<reference evidence="3 4" key="1">
    <citation type="journal article" date="2016" name="Mol. Biol. Evol.">
        <title>Comparative Genomics of Early-Diverging Mushroom-Forming Fungi Provides Insights into the Origins of Lignocellulose Decay Capabilities.</title>
        <authorList>
            <person name="Nagy L.G."/>
            <person name="Riley R."/>
            <person name="Tritt A."/>
            <person name="Adam C."/>
            <person name="Daum C."/>
            <person name="Floudas D."/>
            <person name="Sun H."/>
            <person name="Yadav J.S."/>
            <person name="Pangilinan J."/>
            <person name="Larsson K.H."/>
            <person name="Matsuura K."/>
            <person name="Barry K."/>
            <person name="Labutti K."/>
            <person name="Kuo R."/>
            <person name="Ohm R.A."/>
            <person name="Bhattacharya S.S."/>
            <person name="Shirouzu T."/>
            <person name="Yoshinaga Y."/>
            <person name="Martin F.M."/>
            <person name="Grigoriev I.V."/>
            <person name="Hibbett D.S."/>
        </authorList>
    </citation>
    <scope>NUCLEOTIDE SEQUENCE [LARGE SCALE GENOMIC DNA]</scope>
    <source>
        <strain evidence="3 4">CBS 109695</strain>
    </source>
</reference>
<dbReference type="EMBL" id="KV417557">
    <property type="protein sequence ID" value="KZP20165.1"/>
    <property type="molecule type" value="Genomic_DNA"/>
</dbReference>
<dbReference type="Gene3D" id="1.10.10.10">
    <property type="entry name" value="Winged helix-like DNA-binding domain superfamily/Winged helix DNA-binding domain"/>
    <property type="match status" value="1"/>
</dbReference>